<feature type="region of interest" description="Disordered" evidence="1">
    <location>
        <begin position="27"/>
        <end position="102"/>
    </location>
</feature>
<dbReference type="EMBL" id="JBBWWQ010000019">
    <property type="protein sequence ID" value="KAK8919300.1"/>
    <property type="molecule type" value="Genomic_DNA"/>
</dbReference>
<evidence type="ECO:0000313" key="2">
    <source>
        <dbReference type="EMBL" id="KAK8919300.1"/>
    </source>
</evidence>
<accession>A0AAP0AZ68</accession>
<dbReference type="Proteomes" id="UP001418222">
    <property type="component" value="Unassembled WGS sequence"/>
</dbReference>
<dbReference type="AlphaFoldDB" id="A0AAP0AZ68"/>
<evidence type="ECO:0000313" key="3">
    <source>
        <dbReference type="Proteomes" id="UP001418222"/>
    </source>
</evidence>
<sequence>MQHWKQQLAMEAAAAAGCDREATAAGRVGRLRTGSSSRWRSPGIVPAMQQDRDAMQQQDRDRRDRRCEADADAVGAGSRRGIQPLASGSEKIWEDETSDTNC</sequence>
<protein>
    <submittedName>
        <fullName evidence="2">Uncharacterized protein</fullName>
    </submittedName>
</protein>
<evidence type="ECO:0000256" key="1">
    <source>
        <dbReference type="SAM" id="MobiDB-lite"/>
    </source>
</evidence>
<feature type="compositionally biased region" description="Basic and acidic residues" evidence="1">
    <location>
        <begin position="50"/>
        <end position="69"/>
    </location>
</feature>
<feature type="compositionally biased region" description="Acidic residues" evidence="1">
    <location>
        <begin position="93"/>
        <end position="102"/>
    </location>
</feature>
<keyword evidence="3" id="KW-1185">Reference proteome</keyword>
<organism evidence="2 3">
    <name type="scientific">Platanthera zijinensis</name>
    <dbReference type="NCBI Taxonomy" id="2320716"/>
    <lineage>
        <taxon>Eukaryota</taxon>
        <taxon>Viridiplantae</taxon>
        <taxon>Streptophyta</taxon>
        <taxon>Embryophyta</taxon>
        <taxon>Tracheophyta</taxon>
        <taxon>Spermatophyta</taxon>
        <taxon>Magnoliopsida</taxon>
        <taxon>Liliopsida</taxon>
        <taxon>Asparagales</taxon>
        <taxon>Orchidaceae</taxon>
        <taxon>Orchidoideae</taxon>
        <taxon>Orchideae</taxon>
        <taxon>Orchidinae</taxon>
        <taxon>Platanthera</taxon>
    </lineage>
</organism>
<reference evidence="2 3" key="1">
    <citation type="journal article" date="2022" name="Nat. Plants">
        <title>Genomes of leafy and leafless Platanthera orchids illuminate the evolution of mycoheterotrophy.</title>
        <authorList>
            <person name="Li M.H."/>
            <person name="Liu K.W."/>
            <person name="Li Z."/>
            <person name="Lu H.C."/>
            <person name="Ye Q.L."/>
            <person name="Zhang D."/>
            <person name="Wang J.Y."/>
            <person name="Li Y.F."/>
            <person name="Zhong Z.M."/>
            <person name="Liu X."/>
            <person name="Yu X."/>
            <person name="Liu D.K."/>
            <person name="Tu X.D."/>
            <person name="Liu B."/>
            <person name="Hao Y."/>
            <person name="Liao X.Y."/>
            <person name="Jiang Y.T."/>
            <person name="Sun W.H."/>
            <person name="Chen J."/>
            <person name="Chen Y.Q."/>
            <person name="Ai Y."/>
            <person name="Zhai J.W."/>
            <person name="Wu S.S."/>
            <person name="Zhou Z."/>
            <person name="Hsiao Y.Y."/>
            <person name="Wu W.L."/>
            <person name="Chen Y.Y."/>
            <person name="Lin Y.F."/>
            <person name="Hsu J.L."/>
            <person name="Li C.Y."/>
            <person name="Wang Z.W."/>
            <person name="Zhao X."/>
            <person name="Zhong W.Y."/>
            <person name="Ma X.K."/>
            <person name="Ma L."/>
            <person name="Huang J."/>
            <person name="Chen G.Z."/>
            <person name="Huang M.Z."/>
            <person name="Huang L."/>
            <person name="Peng D.H."/>
            <person name="Luo Y.B."/>
            <person name="Zou S.Q."/>
            <person name="Chen S.P."/>
            <person name="Lan S."/>
            <person name="Tsai W.C."/>
            <person name="Van de Peer Y."/>
            <person name="Liu Z.J."/>
        </authorList>
    </citation>
    <scope>NUCLEOTIDE SEQUENCE [LARGE SCALE GENOMIC DNA]</scope>
    <source>
        <strain evidence="2">Lor287</strain>
    </source>
</reference>
<comment type="caution">
    <text evidence="2">The sequence shown here is derived from an EMBL/GenBank/DDBJ whole genome shotgun (WGS) entry which is preliminary data.</text>
</comment>
<gene>
    <name evidence="2" type="ORF">KSP39_PZI021498</name>
</gene>
<proteinExistence type="predicted"/>
<name>A0AAP0AZ68_9ASPA</name>